<dbReference type="Gene3D" id="2.60.40.150">
    <property type="entry name" value="C2 domain"/>
    <property type="match status" value="1"/>
</dbReference>
<dbReference type="AlphaFoldDB" id="A0A3B4AU44"/>
<dbReference type="STRING" id="409849.ENSPMGP00000020707"/>
<dbReference type="Ensembl" id="ENSPMGT00000022072.1">
    <property type="protein sequence ID" value="ENSPMGP00000020707.1"/>
    <property type="gene ID" value="ENSPMGG00000016769.1"/>
</dbReference>
<organism evidence="3 4">
    <name type="scientific">Periophthalmus magnuspinnatus</name>
    <dbReference type="NCBI Taxonomy" id="409849"/>
    <lineage>
        <taxon>Eukaryota</taxon>
        <taxon>Metazoa</taxon>
        <taxon>Chordata</taxon>
        <taxon>Craniata</taxon>
        <taxon>Vertebrata</taxon>
        <taxon>Euteleostomi</taxon>
        <taxon>Actinopterygii</taxon>
        <taxon>Neopterygii</taxon>
        <taxon>Teleostei</taxon>
        <taxon>Neoteleostei</taxon>
        <taxon>Acanthomorphata</taxon>
        <taxon>Gobiaria</taxon>
        <taxon>Gobiiformes</taxon>
        <taxon>Gobioidei</taxon>
        <taxon>Gobiidae</taxon>
        <taxon>Oxudercinae</taxon>
        <taxon>Periophthalmus</taxon>
    </lineage>
</organism>
<proteinExistence type="predicted"/>
<dbReference type="InterPro" id="IPR052784">
    <property type="entry name" value="Perforin-1_pore-forming"/>
</dbReference>
<evidence type="ECO:0000256" key="1">
    <source>
        <dbReference type="SAM" id="SignalP"/>
    </source>
</evidence>
<evidence type="ECO:0000313" key="3">
    <source>
        <dbReference type="Ensembl" id="ENSPMGP00000020707.1"/>
    </source>
</evidence>
<dbReference type="InterPro" id="IPR035892">
    <property type="entry name" value="C2_domain_sf"/>
</dbReference>
<reference evidence="3" key="1">
    <citation type="submission" date="2025-08" db="UniProtKB">
        <authorList>
            <consortium name="Ensembl"/>
        </authorList>
    </citation>
    <scope>IDENTIFICATION</scope>
</reference>
<protein>
    <recommendedName>
        <fullName evidence="2">MACPF domain-containing protein</fullName>
    </recommendedName>
</protein>
<dbReference type="PANTHER" id="PTHR46096">
    <property type="entry name" value="PERFORIN-1"/>
    <property type="match status" value="1"/>
</dbReference>
<name>A0A3B4AU44_9GOBI</name>
<dbReference type="PROSITE" id="PS51412">
    <property type="entry name" value="MACPF_2"/>
    <property type="match status" value="1"/>
</dbReference>
<keyword evidence="4" id="KW-1185">Reference proteome</keyword>
<sequence>MALLLSLSLLCGCVSVVTSSCHVTSYTECQGVPFVPGYNLVGEGFDVVHLKATGSAVIDVKTFMSGGEQGNCTLCLNKLLNQTQKLPASVKDWKIQVRCRRSLSSKVLSSTQSVLRETSNSLSASWKVGLGLPAVAHVSLGGSHSSSSSFAQSHSKSNKVSFVSHKVGCSYYRFRVHSYPPLTKEFQDSLHRLTPSSKDNSDFEHFLSLYGTHYLRQVTLGGQMRSLTAVQTCEASLNRLSTRTINNCLSAEAEAVIKGVKVSAAASFCKKQAKKLQHGHSFSGTFSDRSVEVLGGDSSVGGVLFNPHGAAAFQKWLHSIRSLPGLVQYKLTPLFRLVRNPRLRSRLRKEIKSYIMKNAVSLKCRRPCQAGVQAQDCSCSCHGHSLVNADCCPQEFGVAQLKVVVVRGEGLYGDIFSKTDGYVKVFYKNQGATSGVIWNNDFPIWNFVVRIGSAKLISRT</sequence>
<dbReference type="GO" id="GO:0051607">
    <property type="term" value="P:defense response to virus"/>
    <property type="evidence" value="ECO:0007669"/>
    <property type="project" value="TreeGrafter"/>
</dbReference>
<dbReference type="GO" id="GO:0001913">
    <property type="term" value="P:T cell mediated cytotoxicity"/>
    <property type="evidence" value="ECO:0007669"/>
    <property type="project" value="TreeGrafter"/>
</dbReference>
<dbReference type="SMART" id="SM00457">
    <property type="entry name" value="MACPF"/>
    <property type="match status" value="1"/>
</dbReference>
<evidence type="ECO:0000313" key="4">
    <source>
        <dbReference type="Proteomes" id="UP000261520"/>
    </source>
</evidence>
<feature type="chain" id="PRO_5017356668" description="MACPF domain-containing protein" evidence="1">
    <location>
        <begin position="20"/>
        <end position="460"/>
    </location>
</feature>
<dbReference type="GO" id="GO:0001771">
    <property type="term" value="P:immunological synapse formation"/>
    <property type="evidence" value="ECO:0007669"/>
    <property type="project" value="TreeGrafter"/>
</dbReference>
<dbReference type="GO" id="GO:0016020">
    <property type="term" value="C:membrane"/>
    <property type="evidence" value="ECO:0007669"/>
    <property type="project" value="TreeGrafter"/>
</dbReference>
<keyword evidence="1" id="KW-0732">Signal</keyword>
<dbReference type="PANTHER" id="PTHR46096:SF5">
    <property type="entry name" value="PERFORIN 1.2 PRECURSOR-RELATED"/>
    <property type="match status" value="1"/>
</dbReference>
<dbReference type="Proteomes" id="UP000261520">
    <property type="component" value="Unplaced"/>
</dbReference>
<dbReference type="Pfam" id="PF01823">
    <property type="entry name" value="MACPF"/>
    <property type="match status" value="1"/>
</dbReference>
<accession>A0A3B4AU44</accession>
<feature type="signal peptide" evidence="1">
    <location>
        <begin position="1"/>
        <end position="19"/>
    </location>
</feature>
<evidence type="ECO:0000259" key="2">
    <source>
        <dbReference type="PROSITE" id="PS51412"/>
    </source>
</evidence>
<feature type="domain" description="MACPF" evidence="2">
    <location>
        <begin position="25"/>
        <end position="369"/>
    </location>
</feature>
<dbReference type="SUPFAM" id="SSF49562">
    <property type="entry name" value="C2 domain (Calcium/lipid-binding domain, CaLB)"/>
    <property type="match status" value="1"/>
</dbReference>
<dbReference type="InterPro" id="IPR020864">
    <property type="entry name" value="MACPF"/>
</dbReference>
<dbReference type="GO" id="GO:0022829">
    <property type="term" value="F:wide pore channel activity"/>
    <property type="evidence" value="ECO:0007669"/>
    <property type="project" value="TreeGrafter"/>
</dbReference>
<reference evidence="3" key="2">
    <citation type="submission" date="2025-09" db="UniProtKB">
        <authorList>
            <consortium name="Ensembl"/>
        </authorList>
    </citation>
    <scope>IDENTIFICATION</scope>
</reference>